<reference evidence="2 3" key="1">
    <citation type="submission" date="2021-01" db="EMBL/GenBank/DDBJ databases">
        <title>Actinoplanes sp. nov. LDG1-06 isolated from lichen.</title>
        <authorList>
            <person name="Saeng-In P."/>
            <person name="Phongsopitanun W."/>
            <person name="Kanchanasin P."/>
            <person name="Yuki M."/>
            <person name="Kudo T."/>
            <person name="Ohkuma M."/>
            <person name="Tanasupawat S."/>
        </authorList>
    </citation>
    <scope>NUCLEOTIDE SEQUENCE [LARGE SCALE GENOMIC DNA]</scope>
    <source>
        <strain evidence="2 3">LDG1-06</strain>
    </source>
</reference>
<evidence type="ECO:0000256" key="1">
    <source>
        <dbReference type="SAM" id="MobiDB-lite"/>
    </source>
</evidence>
<evidence type="ECO:0000313" key="3">
    <source>
        <dbReference type="Proteomes" id="UP000632138"/>
    </source>
</evidence>
<accession>A0ABS2AMI8</accession>
<keyword evidence="3" id="KW-1185">Reference proteome</keyword>
<protein>
    <submittedName>
        <fullName evidence="2">Uncharacterized protein</fullName>
    </submittedName>
</protein>
<dbReference type="Proteomes" id="UP000632138">
    <property type="component" value="Unassembled WGS sequence"/>
</dbReference>
<proteinExistence type="predicted"/>
<gene>
    <name evidence="2" type="ORF">JIG36_36735</name>
</gene>
<sequence length="207" mass="21623">MSYPFPAPAKKRIRLPYVLGGVVGGLVLCLGGVAVGAVIASPDSTAAAEPSASFAEPSSTPTTPATTTPTTPPPTTKAAATAAPTTKAPKPKPITFKRLSAREWKKIAKTPDDYIGKTYVVYGVVTQFDAATGPDGFRADADGVRHRDEYDYDTNSLFLGDAALLADLVEDDQFVAKVTVAGSYSYDTQIGGSTTAPQFYVASIQVL</sequence>
<feature type="region of interest" description="Disordered" evidence="1">
    <location>
        <begin position="49"/>
        <end position="92"/>
    </location>
</feature>
<feature type="compositionally biased region" description="Low complexity" evidence="1">
    <location>
        <begin position="49"/>
        <end position="69"/>
    </location>
</feature>
<dbReference type="EMBL" id="JAENHP010000017">
    <property type="protein sequence ID" value="MBM2621062.1"/>
    <property type="molecule type" value="Genomic_DNA"/>
</dbReference>
<organism evidence="2 3">
    <name type="scientific">Paractinoplanes ovalisporus</name>
    <dbReference type="NCBI Taxonomy" id="2810368"/>
    <lineage>
        <taxon>Bacteria</taxon>
        <taxon>Bacillati</taxon>
        <taxon>Actinomycetota</taxon>
        <taxon>Actinomycetes</taxon>
        <taxon>Micromonosporales</taxon>
        <taxon>Micromonosporaceae</taxon>
        <taxon>Paractinoplanes</taxon>
    </lineage>
</organism>
<comment type="caution">
    <text evidence="2">The sequence shown here is derived from an EMBL/GenBank/DDBJ whole genome shotgun (WGS) entry which is preliminary data.</text>
</comment>
<feature type="compositionally biased region" description="Low complexity" evidence="1">
    <location>
        <begin position="76"/>
        <end position="88"/>
    </location>
</feature>
<dbReference type="RefSeq" id="WP_203381039.1">
    <property type="nucleotide sequence ID" value="NZ_JAENHP010000017.1"/>
</dbReference>
<name>A0ABS2AMI8_9ACTN</name>
<evidence type="ECO:0000313" key="2">
    <source>
        <dbReference type="EMBL" id="MBM2621062.1"/>
    </source>
</evidence>